<feature type="region of interest" description="Disordered" evidence="1">
    <location>
        <begin position="92"/>
        <end position="140"/>
    </location>
</feature>
<keyword evidence="7" id="KW-1185">Reference proteome</keyword>
<name>A0A5P2X0G4_STRST</name>
<evidence type="ECO:0000313" key="7">
    <source>
        <dbReference type="Proteomes" id="UP000549009"/>
    </source>
</evidence>
<feature type="transmembrane region" description="Helical" evidence="2">
    <location>
        <begin position="71"/>
        <end position="92"/>
    </location>
</feature>
<evidence type="ECO:0000256" key="1">
    <source>
        <dbReference type="SAM" id="MobiDB-lite"/>
    </source>
</evidence>
<keyword evidence="2" id="KW-0472">Membrane</keyword>
<gene>
    <name evidence="5" type="ORF">CP982_07075</name>
    <name evidence="4" type="ORF">FHS40_007355</name>
</gene>
<dbReference type="AlphaFoldDB" id="A0A5P2X0G4"/>
<dbReference type="RefSeq" id="WP_150509697.1">
    <property type="nucleotide sequence ID" value="NZ_BMSQ01000020.1"/>
</dbReference>
<evidence type="ECO:0000256" key="2">
    <source>
        <dbReference type="SAM" id="Phobius"/>
    </source>
</evidence>
<feature type="domain" description="DUF8017" evidence="3">
    <location>
        <begin position="130"/>
        <end position="323"/>
    </location>
</feature>
<dbReference type="InterPro" id="IPR058330">
    <property type="entry name" value="DUF8017"/>
</dbReference>
<evidence type="ECO:0000313" key="5">
    <source>
        <dbReference type="EMBL" id="QEV58497.1"/>
    </source>
</evidence>
<feature type="compositionally biased region" description="Basic and acidic residues" evidence="1">
    <location>
        <begin position="193"/>
        <end position="203"/>
    </location>
</feature>
<feature type="region of interest" description="Disordered" evidence="1">
    <location>
        <begin position="1"/>
        <end position="67"/>
    </location>
</feature>
<reference evidence="4 7" key="2">
    <citation type="submission" date="2020-08" db="EMBL/GenBank/DDBJ databases">
        <title>Genomic Encyclopedia of Type Strains, Phase III (KMG-III): the genomes of soil and plant-associated and newly described type strains.</title>
        <authorList>
            <person name="Whitman W."/>
        </authorList>
    </citation>
    <scope>NUCLEOTIDE SEQUENCE [LARGE SCALE GENOMIC DNA]</scope>
    <source>
        <strain evidence="4 7">CECT 3146</strain>
    </source>
</reference>
<dbReference type="Pfam" id="PF26056">
    <property type="entry name" value="DUF8017"/>
    <property type="match status" value="1"/>
</dbReference>
<evidence type="ECO:0000313" key="6">
    <source>
        <dbReference type="Proteomes" id="UP000326505"/>
    </source>
</evidence>
<accession>A0A5P2X0G4</accession>
<dbReference type="OrthoDB" id="3614545at2"/>
<dbReference type="EMBL" id="JACHJD010000018">
    <property type="protein sequence ID" value="MBB5108234.1"/>
    <property type="molecule type" value="Genomic_DNA"/>
</dbReference>
<dbReference type="Proteomes" id="UP000326505">
    <property type="component" value="Chromosome"/>
</dbReference>
<feature type="region of interest" description="Disordered" evidence="1">
    <location>
        <begin position="193"/>
        <end position="220"/>
    </location>
</feature>
<dbReference type="Proteomes" id="UP000549009">
    <property type="component" value="Unassembled WGS sequence"/>
</dbReference>
<feature type="compositionally biased region" description="Low complexity" evidence="1">
    <location>
        <begin position="21"/>
        <end position="57"/>
    </location>
</feature>
<dbReference type="KEGG" id="sspb:CP982_07075"/>
<reference evidence="5 6" key="1">
    <citation type="submission" date="2017-09" db="EMBL/GenBank/DDBJ databases">
        <authorList>
            <person name="Lee N."/>
            <person name="Cho B.-K."/>
        </authorList>
    </citation>
    <scope>NUCLEOTIDE SEQUENCE [LARGE SCALE GENOMIC DNA]</scope>
    <source>
        <strain evidence="5 6">ATCC 27465</strain>
    </source>
</reference>
<feature type="compositionally biased region" description="Low complexity" evidence="1">
    <location>
        <begin position="1"/>
        <end position="12"/>
    </location>
</feature>
<evidence type="ECO:0000259" key="3">
    <source>
        <dbReference type="Pfam" id="PF26056"/>
    </source>
</evidence>
<organism evidence="5 6">
    <name type="scientific">Streptomyces spectabilis</name>
    <dbReference type="NCBI Taxonomy" id="68270"/>
    <lineage>
        <taxon>Bacteria</taxon>
        <taxon>Bacillati</taxon>
        <taxon>Actinomycetota</taxon>
        <taxon>Actinomycetes</taxon>
        <taxon>Kitasatosporales</taxon>
        <taxon>Streptomycetaceae</taxon>
        <taxon>Streptomyces</taxon>
    </lineage>
</organism>
<evidence type="ECO:0000313" key="4">
    <source>
        <dbReference type="EMBL" id="MBB5108234.1"/>
    </source>
</evidence>
<keyword evidence="2" id="KW-1133">Transmembrane helix</keyword>
<protein>
    <recommendedName>
        <fullName evidence="3">DUF8017 domain-containing protein</fullName>
    </recommendedName>
</protein>
<dbReference type="EMBL" id="CP023690">
    <property type="protein sequence ID" value="QEV58497.1"/>
    <property type="molecule type" value="Genomic_DNA"/>
</dbReference>
<sequence>MWPGQDRPGGPQQPNPGGGQDANPYQQPGYQQPNPYQQQGPGPSPQEPWNAPTVSAGPPVPPGGGGRRTKVIAIAAAAVVVVAAVATGAVLLGGGEDDSATPGPTRSTGTAPRPAEPEDSDGRGTDGAPEPTVPGWKTVVNPRDGLAFDVPPQWDLKSADFATWVSEHDDPSDTPLVAMLAPAVLKERWCASDDDKDGRKDHTPLGLAGTKRNKTASSTAEIARNNATAWVYGGYAQPDKKKVTTGPAEPYTTASGLKGSLVTAASSGVEKKGACDTDGKATTFGFKNSEGEFLSWSFHGVKGVKEEIPDRTVREILRTVREYRAPQKH</sequence>
<proteinExistence type="predicted"/>
<keyword evidence="2" id="KW-0812">Transmembrane</keyword>